<dbReference type="EMBL" id="CAJNOQ010004929">
    <property type="protein sequence ID" value="CAF1079318.1"/>
    <property type="molecule type" value="Genomic_DNA"/>
</dbReference>
<evidence type="ECO:0000313" key="6">
    <source>
        <dbReference type="EMBL" id="CAF3845411.1"/>
    </source>
</evidence>
<evidence type="ECO:0000256" key="2">
    <source>
        <dbReference type="ARBA" id="ARBA00022803"/>
    </source>
</evidence>
<organism evidence="5 7">
    <name type="scientific">Didymodactylos carnosus</name>
    <dbReference type="NCBI Taxonomy" id="1234261"/>
    <lineage>
        <taxon>Eukaryota</taxon>
        <taxon>Metazoa</taxon>
        <taxon>Spiralia</taxon>
        <taxon>Gnathifera</taxon>
        <taxon>Rotifera</taxon>
        <taxon>Eurotatoria</taxon>
        <taxon>Bdelloidea</taxon>
        <taxon>Philodinida</taxon>
        <taxon>Philodinidae</taxon>
        <taxon>Didymodactylos</taxon>
    </lineage>
</organism>
<evidence type="ECO:0000256" key="1">
    <source>
        <dbReference type="ARBA" id="ARBA00022737"/>
    </source>
</evidence>
<keyword evidence="2 3" id="KW-0802">TPR repeat</keyword>
<dbReference type="PANTHER" id="PTHR45641">
    <property type="entry name" value="TETRATRICOPEPTIDE REPEAT PROTEIN (AFU_ORTHOLOGUE AFUA_6G03870)"/>
    <property type="match status" value="1"/>
</dbReference>
<dbReference type="SUPFAM" id="SSF48452">
    <property type="entry name" value="TPR-like"/>
    <property type="match status" value="1"/>
</dbReference>
<evidence type="ECO:0000313" key="5">
    <source>
        <dbReference type="EMBL" id="CAF1079318.1"/>
    </source>
</evidence>
<protein>
    <recommendedName>
        <fullName evidence="8">Tetratricopeptide repeat protein</fullName>
    </recommendedName>
</protein>
<dbReference type="PANTHER" id="PTHR45641:SF19">
    <property type="entry name" value="NEPHROCYSTIN-3"/>
    <property type="match status" value="1"/>
</dbReference>
<evidence type="ECO:0000256" key="3">
    <source>
        <dbReference type="PROSITE-ProRule" id="PRU00339"/>
    </source>
</evidence>
<name>A0A814MGS8_9BILA</name>
<proteinExistence type="predicted"/>
<dbReference type="InterPro" id="IPR011990">
    <property type="entry name" value="TPR-like_helical_dom_sf"/>
</dbReference>
<dbReference type="SUPFAM" id="SSF56399">
    <property type="entry name" value="ADP-ribosylation"/>
    <property type="match status" value="1"/>
</dbReference>
<keyword evidence="1" id="KW-0677">Repeat</keyword>
<keyword evidence="7" id="KW-1185">Reference proteome</keyword>
<gene>
    <name evidence="5" type="ORF">GPM918_LOCUS17686</name>
    <name evidence="6" type="ORF">SRO942_LOCUS17683</name>
</gene>
<feature type="repeat" description="TPR" evidence="3">
    <location>
        <begin position="461"/>
        <end position="494"/>
    </location>
</feature>
<dbReference type="EMBL" id="CAJOBC010004929">
    <property type="protein sequence ID" value="CAF3845411.1"/>
    <property type="molecule type" value="Genomic_DNA"/>
</dbReference>
<sequence length="591" mass="68591">MSKAANTKKKQQWNAGSVIPRKPINFFGENQRRTSSTSVSIALSSPSINKTFAGQQKSVLPSISGAQLPVPSSAFHDEDDNDESFLPPKIFDGSKSSINDLSQASSSYIWLRRIKEIFLQMGKNKKTDDEDPFVNYDMEIARDDMLKTFKQYIENQRPDTTAKDYEQKIKKWNVEKLYAETFKMSYKRNTFDQDEKQVQLNVSTNQSGGDRLNFENAIWWYSCNEASIYSQINNMLRTENFELLMSYRYYIIDLCQMIEHAYNRQQQSDTNIKLYRSEKIDSGKLIEMTEKVGKFKNQLISMNGFISTTINEDIATGGYGQKESKRPNVSPVLYEITIEPKKPGEKCPCAFTNIEQISFHPEEKEVLFSIGSIFVVENINNDFKTQNGKSYEYTRIRLKQTEYNETIVNEMKSKVKRSSQSELSALLIEYLIYLGEYRAAKRYLNSLFKNVSVIKDDSSLPLFYNSMGIIYTQQGLYGDAIRCYKQALDHQIRLQYSNSNRLAQIYNNIGYVYLQMEHNEEALENIKKAERLQLRELKSIRQHLPSIYSNMGQVYYSMGQAYYDDADEQFKKAENMYEQHTYGTYSTFGAL</sequence>
<dbReference type="Proteomes" id="UP000681722">
    <property type="component" value="Unassembled WGS sequence"/>
</dbReference>
<comment type="caution">
    <text evidence="5">The sequence shown here is derived from an EMBL/GenBank/DDBJ whole genome shotgun (WGS) entry which is preliminary data.</text>
</comment>
<dbReference type="SMART" id="SM00028">
    <property type="entry name" value="TPR"/>
    <property type="match status" value="3"/>
</dbReference>
<feature type="region of interest" description="Disordered" evidence="4">
    <location>
        <begin position="70"/>
        <end position="89"/>
    </location>
</feature>
<dbReference type="Proteomes" id="UP000663829">
    <property type="component" value="Unassembled WGS sequence"/>
</dbReference>
<reference evidence="5" key="1">
    <citation type="submission" date="2021-02" db="EMBL/GenBank/DDBJ databases">
        <authorList>
            <person name="Nowell W R."/>
        </authorList>
    </citation>
    <scope>NUCLEOTIDE SEQUENCE</scope>
</reference>
<evidence type="ECO:0000313" key="7">
    <source>
        <dbReference type="Proteomes" id="UP000663829"/>
    </source>
</evidence>
<dbReference type="PROSITE" id="PS51996">
    <property type="entry name" value="TR_MART"/>
    <property type="match status" value="1"/>
</dbReference>
<dbReference type="PROSITE" id="PS50005">
    <property type="entry name" value="TPR"/>
    <property type="match status" value="2"/>
</dbReference>
<dbReference type="Pfam" id="PF13424">
    <property type="entry name" value="TPR_12"/>
    <property type="match status" value="1"/>
</dbReference>
<dbReference type="Gene3D" id="3.90.176.10">
    <property type="entry name" value="Toxin ADP-ribosyltransferase, Chain A, domain 1"/>
    <property type="match status" value="1"/>
</dbReference>
<evidence type="ECO:0008006" key="8">
    <source>
        <dbReference type="Google" id="ProtNLM"/>
    </source>
</evidence>
<dbReference type="AlphaFoldDB" id="A0A814MGS8"/>
<evidence type="ECO:0000256" key="4">
    <source>
        <dbReference type="SAM" id="MobiDB-lite"/>
    </source>
</evidence>
<feature type="repeat" description="TPR" evidence="3">
    <location>
        <begin position="503"/>
        <end position="536"/>
    </location>
</feature>
<accession>A0A814MGS8</accession>
<dbReference type="InterPro" id="IPR019734">
    <property type="entry name" value="TPR_rpt"/>
</dbReference>
<dbReference type="Gene3D" id="1.25.40.10">
    <property type="entry name" value="Tetratricopeptide repeat domain"/>
    <property type="match status" value="2"/>
</dbReference>